<dbReference type="GO" id="GO:0030140">
    <property type="term" value="C:trans-Golgi network transport vesicle"/>
    <property type="evidence" value="ECO:0007669"/>
    <property type="project" value="TreeGrafter"/>
</dbReference>
<reference evidence="5" key="1">
    <citation type="journal article" date="2006" name="Science">
        <title>Ancient noncoding elements conserved in the human genome.</title>
        <authorList>
            <person name="Venkatesh B."/>
            <person name="Kirkness E.F."/>
            <person name="Loh Y.H."/>
            <person name="Halpern A.L."/>
            <person name="Lee A.P."/>
            <person name="Johnson J."/>
            <person name="Dandona N."/>
            <person name="Viswanathan L.D."/>
            <person name="Tay A."/>
            <person name="Venter J.C."/>
            <person name="Strausberg R.L."/>
            <person name="Brenner S."/>
        </authorList>
    </citation>
    <scope>NUCLEOTIDE SEQUENCE [LARGE SCALE GENOMIC DNA]</scope>
</reference>
<comment type="similarity">
    <text evidence="2">Belongs to the AB hydrolase superfamily.</text>
</comment>
<dbReference type="Ensembl" id="ENSCMIT00000012076.1">
    <property type="protein sequence ID" value="ENSCMIP00000011791.1"/>
    <property type="gene ID" value="ENSCMIG00000006079.1"/>
</dbReference>
<dbReference type="GeneTree" id="ENSGT00390000007857"/>
<comment type="subcellular location">
    <subcellularLocation>
        <location evidence="1">Cytoplasm</location>
    </subcellularLocation>
</comment>
<dbReference type="PANTHER" id="PTHR15913">
    <property type="entry name" value="ACID CLUSTER PROTEIN 33"/>
    <property type="match status" value="1"/>
</dbReference>
<evidence type="ECO:0000313" key="4">
    <source>
        <dbReference type="Ensembl" id="ENSCMIP00000011791.1"/>
    </source>
</evidence>
<evidence type="ECO:0000256" key="1">
    <source>
        <dbReference type="ARBA" id="ARBA00004496"/>
    </source>
</evidence>
<protein>
    <submittedName>
        <fullName evidence="4">SPG21 abhydrolase domain containing, maspardin</fullName>
    </submittedName>
</protein>
<evidence type="ECO:0000256" key="2">
    <source>
        <dbReference type="ARBA" id="ARBA00008645"/>
    </source>
</evidence>
<keyword evidence="3" id="KW-0963">Cytoplasm</keyword>
<sequence>MGEIKISPDYNWFRSTVPLKRIIVDDDDSKVWSLYDAGPRNLRCPIIFLPPVSGTADVFFQQILALTSWGYRVISLQYPVYWDFLEFCDGFRKLLDHLQLDKFLADARIYAEKDCSWKLCNWPSGSKNGRCN</sequence>
<gene>
    <name evidence="4" type="primary">spg21</name>
</gene>
<dbReference type="PANTHER" id="PTHR15913:SF0">
    <property type="entry name" value="MASPARDIN"/>
    <property type="match status" value="1"/>
</dbReference>
<reference evidence="5" key="2">
    <citation type="journal article" date="2007" name="PLoS Biol.">
        <title>Survey sequencing and comparative analysis of the elephant shark (Callorhinchus milii) genome.</title>
        <authorList>
            <person name="Venkatesh B."/>
            <person name="Kirkness E.F."/>
            <person name="Loh Y.H."/>
            <person name="Halpern A.L."/>
            <person name="Lee A.P."/>
            <person name="Johnson J."/>
            <person name="Dandona N."/>
            <person name="Viswanathan L.D."/>
            <person name="Tay A."/>
            <person name="Venter J.C."/>
            <person name="Strausberg R.L."/>
            <person name="Brenner S."/>
        </authorList>
    </citation>
    <scope>NUCLEOTIDE SEQUENCE [LARGE SCALE GENOMIC DNA]</scope>
</reference>
<dbReference type="Proteomes" id="UP000314986">
    <property type="component" value="Unassembled WGS sequence"/>
</dbReference>
<keyword evidence="5" id="KW-1185">Reference proteome</keyword>
<name>A0A4W3H7S1_CALMI</name>
<dbReference type="SUPFAM" id="SSF53474">
    <property type="entry name" value="alpha/beta-Hydrolases"/>
    <property type="match status" value="1"/>
</dbReference>
<accession>A0A4W3H7S1</accession>
<dbReference type="InterPro" id="IPR029058">
    <property type="entry name" value="AB_hydrolase_fold"/>
</dbReference>
<evidence type="ECO:0000313" key="5">
    <source>
        <dbReference type="Proteomes" id="UP000314986"/>
    </source>
</evidence>
<reference evidence="4" key="4">
    <citation type="submission" date="2025-08" db="UniProtKB">
        <authorList>
            <consortium name="Ensembl"/>
        </authorList>
    </citation>
    <scope>IDENTIFICATION</scope>
</reference>
<reference evidence="4" key="5">
    <citation type="submission" date="2025-09" db="UniProtKB">
        <authorList>
            <consortium name="Ensembl"/>
        </authorList>
    </citation>
    <scope>IDENTIFICATION</scope>
</reference>
<evidence type="ECO:0000256" key="3">
    <source>
        <dbReference type="ARBA" id="ARBA00022490"/>
    </source>
</evidence>
<dbReference type="AlphaFoldDB" id="A0A4W3H7S1"/>
<dbReference type="GO" id="GO:0042609">
    <property type="term" value="F:CD4 receptor binding"/>
    <property type="evidence" value="ECO:0007669"/>
    <property type="project" value="TreeGrafter"/>
</dbReference>
<reference evidence="5" key="3">
    <citation type="journal article" date="2014" name="Nature">
        <title>Elephant shark genome provides unique insights into gnathostome evolution.</title>
        <authorList>
            <consortium name="International Elephant Shark Genome Sequencing Consortium"/>
            <person name="Venkatesh B."/>
            <person name="Lee A.P."/>
            <person name="Ravi V."/>
            <person name="Maurya A.K."/>
            <person name="Lian M.M."/>
            <person name="Swann J.B."/>
            <person name="Ohta Y."/>
            <person name="Flajnik M.F."/>
            <person name="Sutoh Y."/>
            <person name="Kasahara M."/>
            <person name="Hoon S."/>
            <person name="Gangu V."/>
            <person name="Roy S.W."/>
            <person name="Irimia M."/>
            <person name="Korzh V."/>
            <person name="Kondrychyn I."/>
            <person name="Lim Z.W."/>
            <person name="Tay B.H."/>
            <person name="Tohari S."/>
            <person name="Kong K.W."/>
            <person name="Ho S."/>
            <person name="Lorente-Galdos B."/>
            <person name="Quilez J."/>
            <person name="Marques-Bonet T."/>
            <person name="Raney B.J."/>
            <person name="Ingham P.W."/>
            <person name="Tay A."/>
            <person name="Hillier L.W."/>
            <person name="Minx P."/>
            <person name="Boehm T."/>
            <person name="Wilson R.K."/>
            <person name="Brenner S."/>
            <person name="Warren W.C."/>
        </authorList>
    </citation>
    <scope>NUCLEOTIDE SEQUENCE [LARGE SCALE GENOMIC DNA]</scope>
</reference>
<dbReference type="InterPro" id="IPR026151">
    <property type="entry name" value="Maspardin"/>
</dbReference>
<dbReference type="GO" id="GO:0005829">
    <property type="term" value="C:cytosol"/>
    <property type="evidence" value="ECO:0007669"/>
    <property type="project" value="TreeGrafter"/>
</dbReference>
<proteinExistence type="inferred from homology"/>
<organism evidence="4 5">
    <name type="scientific">Callorhinchus milii</name>
    <name type="common">Ghost shark</name>
    <dbReference type="NCBI Taxonomy" id="7868"/>
    <lineage>
        <taxon>Eukaryota</taxon>
        <taxon>Metazoa</taxon>
        <taxon>Chordata</taxon>
        <taxon>Craniata</taxon>
        <taxon>Vertebrata</taxon>
        <taxon>Chondrichthyes</taxon>
        <taxon>Holocephali</taxon>
        <taxon>Chimaeriformes</taxon>
        <taxon>Callorhinchidae</taxon>
        <taxon>Callorhinchus</taxon>
    </lineage>
</organism>